<evidence type="ECO:0000313" key="2">
    <source>
        <dbReference type="EMBL" id="CAH3045657.1"/>
    </source>
</evidence>
<reference evidence="2 3" key="1">
    <citation type="submission" date="2022-05" db="EMBL/GenBank/DDBJ databases">
        <authorList>
            <consortium name="Genoscope - CEA"/>
            <person name="William W."/>
        </authorList>
    </citation>
    <scope>NUCLEOTIDE SEQUENCE [LARGE SCALE GENOMIC DNA]</scope>
</reference>
<feature type="non-terminal residue" evidence="2">
    <location>
        <position position="102"/>
    </location>
</feature>
<sequence length="102" mass="11501">MYQKIKNPLHQCGSLDIHKGIGKLPKPKSGFTLPGHKYTGTYNPLGKELRYDKDDEIYDKPSGKTNATAMQHDVNYSACKDDKKCKNKADRKMVKALDAVPY</sequence>
<proteinExistence type="predicted"/>
<dbReference type="InterPro" id="IPR013607">
    <property type="entry name" value="Phospholipase_A2-like"/>
</dbReference>
<comment type="caution">
    <text evidence="2">The sequence shown here is derived from an EMBL/GenBank/DDBJ whole genome shotgun (WGS) entry which is preliminary data.</text>
</comment>
<name>A0AAU9W269_9CNID</name>
<dbReference type="Pfam" id="PF08398">
    <property type="entry name" value="Phospholip_A2_4"/>
    <property type="match status" value="1"/>
</dbReference>
<dbReference type="Proteomes" id="UP001159428">
    <property type="component" value="Unassembled WGS sequence"/>
</dbReference>
<feature type="domain" description="Phospholipase A2-like" evidence="1">
    <location>
        <begin position="30"/>
        <end position="98"/>
    </location>
</feature>
<accession>A0AAU9W269</accession>
<protein>
    <recommendedName>
        <fullName evidence="1">Phospholipase A2-like domain-containing protein</fullName>
    </recommendedName>
</protein>
<dbReference type="AlphaFoldDB" id="A0AAU9W269"/>
<keyword evidence="3" id="KW-1185">Reference proteome</keyword>
<gene>
    <name evidence="2" type="ORF">PMEA_00033665</name>
</gene>
<evidence type="ECO:0000259" key="1">
    <source>
        <dbReference type="Pfam" id="PF08398"/>
    </source>
</evidence>
<dbReference type="GO" id="GO:0005198">
    <property type="term" value="F:structural molecule activity"/>
    <property type="evidence" value="ECO:0007669"/>
    <property type="project" value="InterPro"/>
</dbReference>
<evidence type="ECO:0000313" key="3">
    <source>
        <dbReference type="Proteomes" id="UP001159428"/>
    </source>
</evidence>
<dbReference type="EMBL" id="CALNXJ010000008">
    <property type="protein sequence ID" value="CAH3045657.1"/>
    <property type="molecule type" value="Genomic_DNA"/>
</dbReference>
<organism evidence="2 3">
    <name type="scientific">Pocillopora meandrina</name>
    <dbReference type="NCBI Taxonomy" id="46732"/>
    <lineage>
        <taxon>Eukaryota</taxon>
        <taxon>Metazoa</taxon>
        <taxon>Cnidaria</taxon>
        <taxon>Anthozoa</taxon>
        <taxon>Hexacorallia</taxon>
        <taxon>Scleractinia</taxon>
        <taxon>Astrocoeniina</taxon>
        <taxon>Pocilloporidae</taxon>
        <taxon>Pocillopora</taxon>
    </lineage>
</organism>